<dbReference type="AlphaFoldDB" id="A0AAE9YII2"/>
<feature type="transmembrane region" description="Helical" evidence="2">
    <location>
        <begin position="200"/>
        <end position="221"/>
    </location>
</feature>
<feature type="compositionally biased region" description="Gly residues" evidence="1">
    <location>
        <begin position="321"/>
        <end position="330"/>
    </location>
</feature>
<feature type="transmembrane region" description="Helical" evidence="2">
    <location>
        <begin position="88"/>
        <end position="110"/>
    </location>
</feature>
<dbReference type="RefSeq" id="WP_272738092.1">
    <property type="nucleotide sequence ID" value="NZ_CP116942.1"/>
</dbReference>
<evidence type="ECO:0000256" key="2">
    <source>
        <dbReference type="SAM" id="Phobius"/>
    </source>
</evidence>
<dbReference type="EMBL" id="CP116942">
    <property type="protein sequence ID" value="WCO68576.1"/>
    <property type="molecule type" value="Genomic_DNA"/>
</dbReference>
<feature type="transmembrane region" description="Helical" evidence="2">
    <location>
        <begin position="165"/>
        <end position="188"/>
    </location>
</feature>
<feature type="transmembrane region" description="Helical" evidence="2">
    <location>
        <begin position="42"/>
        <end position="61"/>
    </location>
</feature>
<evidence type="ECO:0000313" key="3">
    <source>
        <dbReference type="EMBL" id="WCO68576.1"/>
    </source>
</evidence>
<evidence type="ECO:0000256" key="1">
    <source>
        <dbReference type="SAM" id="MobiDB-lite"/>
    </source>
</evidence>
<feature type="transmembrane region" description="Helical" evidence="2">
    <location>
        <begin position="139"/>
        <end position="159"/>
    </location>
</feature>
<dbReference type="KEGG" id="ima:PO878_07520"/>
<proteinExistence type="predicted"/>
<dbReference type="Proteomes" id="UP001216390">
    <property type="component" value="Chromosome"/>
</dbReference>
<reference evidence="3" key="1">
    <citation type="submission" date="2023-01" db="EMBL/GenBank/DDBJ databases">
        <title>The diversity of Class Acidimicrobiia in South China Sea sediment environments and the proposal of Iamia marina sp. nov., a novel species of the genus Iamia.</title>
        <authorList>
            <person name="He Y."/>
            <person name="Tian X."/>
        </authorList>
    </citation>
    <scope>NUCLEOTIDE SEQUENCE</scope>
    <source>
        <strain evidence="3">DSM 19957</strain>
    </source>
</reference>
<accession>A0AAE9YII2</accession>
<feature type="region of interest" description="Disordered" evidence="1">
    <location>
        <begin position="286"/>
        <end position="330"/>
    </location>
</feature>
<keyword evidence="2" id="KW-0812">Transmembrane</keyword>
<protein>
    <recommendedName>
        <fullName evidence="5">Glycerophosphoryl diester phosphodiesterase membrane domain-containing protein</fullName>
    </recommendedName>
</protein>
<keyword evidence="2" id="KW-1133">Transmembrane helix</keyword>
<sequence>MAAPAGADRGPGATGPVVALRPLGIGEVLDAAIKVYRSRARAMVVATAVVVAPAIVLQTLVQLSAGDPQALTETDAATGLPTVDARSVFVYLGGTFASTVILLVANNLALAGTTRISVGTYLGDETDWRGSLRFAAQRFWPLLGVLALSSAGLVLGFLLCIVPGIWLQGIWAVAVPALLVEDLGPIAALRRSAALVRGGFWRVLGAILLGSLLASLLQGVLTAPVLALQLTGTSFLVTSLLLGVVQLVGVALTTPYVAALTAVVYVDLRVRKEAFDLELLAGGVGVEPPESPDPPVGPTPAPSPVPPAGGWVPAPPPGGWGPPGGAAPGG</sequence>
<organism evidence="3 4">
    <name type="scientific">Iamia majanohamensis</name>
    <dbReference type="NCBI Taxonomy" id="467976"/>
    <lineage>
        <taxon>Bacteria</taxon>
        <taxon>Bacillati</taxon>
        <taxon>Actinomycetota</taxon>
        <taxon>Acidimicrobiia</taxon>
        <taxon>Acidimicrobiales</taxon>
        <taxon>Iamiaceae</taxon>
        <taxon>Iamia</taxon>
    </lineage>
</organism>
<feature type="compositionally biased region" description="Pro residues" evidence="1">
    <location>
        <begin position="289"/>
        <end position="320"/>
    </location>
</feature>
<feature type="transmembrane region" description="Helical" evidence="2">
    <location>
        <begin position="241"/>
        <end position="266"/>
    </location>
</feature>
<keyword evidence="2" id="KW-0472">Membrane</keyword>
<keyword evidence="4" id="KW-1185">Reference proteome</keyword>
<evidence type="ECO:0000313" key="4">
    <source>
        <dbReference type="Proteomes" id="UP001216390"/>
    </source>
</evidence>
<gene>
    <name evidence="3" type="ORF">PO878_07520</name>
</gene>
<evidence type="ECO:0008006" key="5">
    <source>
        <dbReference type="Google" id="ProtNLM"/>
    </source>
</evidence>
<name>A0AAE9YII2_9ACTN</name>